<sequence length="61" mass="6830">MKPIGRLRFQPSGKRKSRGKPRPFDALTIGAGEAIRTLDPNLGKQEITLSRYSFRISQISS</sequence>
<accession>A0A432V2R8</accession>
<comment type="caution">
    <text evidence="2">The sequence shown here is derived from an EMBL/GenBank/DDBJ whole genome shotgun (WGS) entry which is preliminary data.</text>
</comment>
<dbReference type="Proteomes" id="UP000281647">
    <property type="component" value="Unassembled WGS sequence"/>
</dbReference>
<feature type="region of interest" description="Disordered" evidence="1">
    <location>
        <begin position="1"/>
        <end position="25"/>
    </location>
</feature>
<dbReference type="AlphaFoldDB" id="A0A432V2R8"/>
<proteinExistence type="predicted"/>
<evidence type="ECO:0000313" key="3">
    <source>
        <dbReference type="Proteomes" id="UP000281647"/>
    </source>
</evidence>
<dbReference type="EMBL" id="RKST01000018">
    <property type="protein sequence ID" value="RUM96487.1"/>
    <property type="molecule type" value="Genomic_DNA"/>
</dbReference>
<protein>
    <submittedName>
        <fullName evidence="2">Uncharacterized protein</fullName>
    </submittedName>
</protein>
<organism evidence="2 3">
    <name type="scientific">Borborobacter arsenicus</name>
    <dbReference type="NCBI Taxonomy" id="1851146"/>
    <lineage>
        <taxon>Bacteria</taxon>
        <taxon>Pseudomonadati</taxon>
        <taxon>Pseudomonadota</taxon>
        <taxon>Alphaproteobacteria</taxon>
        <taxon>Hyphomicrobiales</taxon>
        <taxon>Phyllobacteriaceae</taxon>
        <taxon>Borborobacter</taxon>
    </lineage>
</organism>
<evidence type="ECO:0000256" key="1">
    <source>
        <dbReference type="SAM" id="MobiDB-lite"/>
    </source>
</evidence>
<keyword evidence="3" id="KW-1185">Reference proteome</keyword>
<evidence type="ECO:0000313" key="2">
    <source>
        <dbReference type="EMBL" id="RUM96487.1"/>
    </source>
</evidence>
<gene>
    <name evidence="2" type="ORF">EET67_17130</name>
</gene>
<reference evidence="2 3" key="1">
    <citation type="submission" date="2018-11" db="EMBL/GenBank/DDBJ databases">
        <title>Pseudaminobacter arsenicus sp. nov., an arsenic-resistant bacterium isolated from arsenic-rich aquifers.</title>
        <authorList>
            <person name="Mu Y."/>
        </authorList>
    </citation>
    <scope>NUCLEOTIDE SEQUENCE [LARGE SCALE GENOMIC DNA]</scope>
    <source>
        <strain evidence="2 3">CB3</strain>
    </source>
</reference>
<name>A0A432V2R8_9HYPH</name>